<comment type="catalytic activity">
    <reaction evidence="4">
        <text>[thioredoxin]-disulfide + sulfite + AMP + 2 H(+) = adenosine 5'-phosphosulfate + [thioredoxin]-dithiol</text>
        <dbReference type="Rhea" id="RHEA:21976"/>
        <dbReference type="Rhea" id="RHEA-COMP:10698"/>
        <dbReference type="Rhea" id="RHEA-COMP:10700"/>
        <dbReference type="ChEBI" id="CHEBI:15378"/>
        <dbReference type="ChEBI" id="CHEBI:17359"/>
        <dbReference type="ChEBI" id="CHEBI:29950"/>
        <dbReference type="ChEBI" id="CHEBI:50058"/>
        <dbReference type="ChEBI" id="CHEBI:58243"/>
        <dbReference type="ChEBI" id="CHEBI:456215"/>
        <dbReference type="EC" id="1.8.4.10"/>
    </reaction>
</comment>
<name>A0A7Y0G967_9SPHN</name>
<feature type="region of interest" description="Disordered" evidence="5">
    <location>
        <begin position="232"/>
        <end position="276"/>
    </location>
</feature>
<comment type="caution">
    <text evidence="7">The sequence shown here is derived from an EMBL/GenBank/DDBJ whole genome shotgun (WGS) entry which is preliminary data.</text>
</comment>
<feature type="binding site" evidence="4">
    <location>
        <position position="225"/>
    </location>
    <ligand>
        <name>[4Fe-4S] cluster</name>
        <dbReference type="ChEBI" id="CHEBI:49883"/>
    </ligand>
</feature>
<dbReference type="NCBIfam" id="TIGR00434">
    <property type="entry name" value="cysH"/>
    <property type="match status" value="1"/>
</dbReference>
<comment type="subcellular location">
    <subcellularLocation>
        <location evidence="4">Cytoplasm</location>
    </subcellularLocation>
</comment>
<comment type="pathway">
    <text evidence="3 4">Sulfur metabolism; hydrogen sulfide biosynthesis; sulfite from sulfate.</text>
</comment>
<keyword evidence="4" id="KW-0411">Iron-sulfur</keyword>
<feature type="binding site" evidence="4">
    <location>
        <position position="140"/>
    </location>
    <ligand>
        <name>[4Fe-4S] cluster</name>
        <dbReference type="ChEBI" id="CHEBI:49883"/>
    </ligand>
</feature>
<evidence type="ECO:0000256" key="5">
    <source>
        <dbReference type="SAM" id="MobiDB-lite"/>
    </source>
</evidence>
<evidence type="ECO:0000259" key="6">
    <source>
        <dbReference type="Pfam" id="PF01507"/>
    </source>
</evidence>
<keyword evidence="4" id="KW-0479">Metal-binding</keyword>
<dbReference type="GO" id="GO:0004604">
    <property type="term" value="F:phosphoadenylyl-sulfate reductase (thioredoxin) activity"/>
    <property type="evidence" value="ECO:0007669"/>
    <property type="project" value="UniProtKB-UniRule"/>
</dbReference>
<dbReference type="InterPro" id="IPR002500">
    <property type="entry name" value="PAPS_reduct_dom"/>
</dbReference>
<dbReference type="InterPro" id="IPR004511">
    <property type="entry name" value="PAPS/APS_Rdtase"/>
</dbReference>
<proteinExistence type="inferred from homology"/>
<dbReference type="GO" id="GO:0005737">
    <property type="term" value="C:cytoplasm"/>
    <property type="evidence" value="ECO:0007669"/>
    <property type="project" value="UniProtKB-SubCell"/>
</dbReference>
<evidence type="ECO:0000256" key="2">
    <source>
        <dbReference type="ARBA" id="ARBA00023002"/>
    </source>
</evidence>
<dbReference type="SUPFAM" id="SSF52402">
    <property type="entry name" value="Adenine nucleotide alpha hydrolases-like"/>
    <property type="match status" value="1"/>
</dbReference>
<keyword evidence="2 4" id="KW-0560">Oxidoreductase</keyword>
<protein>
    <recommendedName>
        <fullName evidence="4">Adenosine 5'-phosphosulfate reductase</fullName>
        <shortName evidence="4">APS reductase</shortName>
        <ecNumber evidence="4">1.8.4.10</ecNumber>
    </recommendedName>
    <alternativeName>
        <fullName evidence="4">5'-adenylylsulfate reductase</fullName>
    </alternativeName>
    <alternativeName>
        <fullName evidence="4">Thioredoxin-dependent 5'-adenylylsulfate reductase</fullName>
    </alternativeName>
</protein>
<gene>
    <name evidence="4" type="primary">cysH</name>
    <name evidence="7" type="ORF">HHL27_02450</name>
</gene>
<reference evidence="7 8" key="1">
    <citation type="submission" date="2020-04" db="EMBL/GenBank/DDBJ databases">
        <title>Novosphingobium sp. TW-4 isolated from soil.</title>
        <authorList>
            <person name="Dahal R.H."/>
            <person name="Chaudhary D.K."/>
        </authorList>
    </citation>
    <scope>NUCLEOTIDE SEQUENCE [LARGE SCALE GENOMIC DNA]</scope>
    <source>
        <strain evidence="7 8">TW-4</strain>
    </source>
</reference>
<feature type="domain" description="Phosphoadenosine phosphosulphate reductase" evidence="6">
    <location>
        <begin position="59"/>
        <end position="230"/>
    </location>
</feature>
<dbReference type="GO" id="GO:0043866">
    <property type="term" value="F:adenylyl-sulfate reductase (thioredoxin) activity"/>
    <property type="evidence" value="ECO:0007669"/>
    <property type="project" value="UniProtKB-EC"/>
</dbReference>
<dbReference type="Gene3D" id="3.40.50.620">
    <property type="entry name" value="HUPs"/>
    <property type="match status" value="1"/>
</dbReference>
<comment type="cofactor">
    <cofactor evidence="4">
        <name>[4Fe-4S] cluster</name>
        <dbReference type="ChEBI" id="CHEBI:49883"/>
    </cofactor>
    <text evidence="4">Binds 1 [4Fe-4S] cluster per subunit.</text>
</comment>
<evidence type="ECO:0000256" key="4">
    <source>
        <dbReference type="HAMAP-Rule" id="MF_00063"/>
    </source>
</evidence>
<dbReference type="GO" id="GO:0046872">
    <property type="term" value="F:metal ion binding"/>
    <property type="evidence" value="ECO:0007669"/>
    <property type="project" value="UniProtKB-KW"/>
</dbReference>
<accession>A0A7Y0G967</accession>
<dbReference type="InterPro" id="IPR014729">
    <property type="entry name" value="Rossmann-like_a/b/a_fold"/>
</dbReference>
<comment type="function">
    <text evidence="4">Catalyzes the formation of sulfite from adenosine 5'-phosphosulfate (APS) using thioredoxin as an electron donor.</text>
</comment>
<dbReference type="GO" id="GO:0070814">
    <property type="term" value="P:hydrogen sulfide biosynthetic process"/>
    <property type="evidence" value="ECO:0007669"/>
    <property type="project" value="UniProtKB-UniRule"/>
</dbReference>
<organism evidence="7 8">
    <name type="scientific">Novosphingobium olei</name>
    <dbReference type="NCBI Taxonomy" id="2728851"/>
    <lineage>
        <taxon>Bacteria</taxon>
        <taxon>Pseudomonadati</taxon>
        <taxon>Pseudomonadota</taxon>
        <taxon>Alphaproteobacteria</taxon>
        <taxon>Sphingomonadales</taxon>
        <taxon>Sphingomonadaceae</taxon>
        <taxon>Novosphingobium</taxon>
    </lineage>
</organism>
<evidence type="ECO:0000313" key="7">
    <source>
        <dbReference type="EMBL" id="NML92529.1"/>
    </source>
</evidence>
<dbReference type="PANTHER" id="PTHR46509">
    <property type="entry name" value="PHOSPHOADENOSINE PHOSPHOSULFATE REDUCTASE"/>
    <property type="match status" value="1"/>
</dbReference>
<evidence type="ECO:0000313" key="8">
    <source>
        <dbReference type="Proteomes" id="UP000583556"/>
    </source>
</evidence>
<dbReference type="NCBIfam" id="NF002537">
    <property type="entry name" value="PRK02090.1"/>
    <property type="match status" value="1"/>
</dbReference>
<feature type="binding site" evidence="4">
    <location>
        <position position="141"/>
    </location>
    <ligand>
        <name>[4Fe-4S] cluster</name>
        <dbReference type="ChEBI" id="CHEBI:49883"/>
    </ligand>
</feature>
<dbReference type="Proteomes" id="UP000583556">
    <property type="component" value="Unassembled WGS sequence"/>
</dbReference>
<keyword evidence="4" id="KW-0963">Cytoplasm</keyword>
<keyword evidence="8" id="KW-1185">Reference proteome</keyword>
<evidence type="ECO:0000256" key="3">
    <source>
        <dbReference type="ARBA" id="ARBA00024327"/>
    </source>
</evidence>
<comment type="similarity">
    <text evidence="1 4">Belongs to the PAPS reductase family. CysH subfamily.</text>
</comment>
<dbReference type="Pfam" id="PF01507">
    <property type="entry name" value="PAPS_reduct"/>
    <property type="match status" value="1"/>
</dbReference>
<feature type="active site" description="Nucleophile; cysteine thiosulfonate intermediate" evidence="4">
    <location>
        <position position="251"/>
    </location>
</feature>
<dbReference type="CDD" id="cd23945">
    <property type="entry name" value="PAPS_reductase"/>
    <property type="match status" value="1"/>
</dbReference>
<keyword evidence="4" id="KW-0408">Iron</keyword>
<sequence>MSSTTRTSGETGADRKIDLIDTSPRFTESDAIRLNNLFRGTDTQDMLRSVIRDGLAGDLAIVSSFGAESAVLLHLVASIDPSVPVLFLETGKHFPETIAYRDALIAHLGMTALQIVEPDWDLVAKKDENGLRWSWDPDGCCEIRKVEPLARALLHYDASLTGRKGFQSSTRAGLPRFEIDKSDAQGRLKINPLASWTKEQLDGYFAAHGLPRHPLEAQGYPSIGCAPCTSKVAPGEDPRSGRWKGWDKTECGIHVPGSEDQSGPANDLPPGYDPAF</sequence>
<dbReference type="AlphaFoldDB" id="A0A7Y0G967"/>
<feature type="binding site" evidence="4">
    <location>
        <position position="228"/>
    </location>
    <ligand>
        <name>[4Fe-4S] cluster</name>
        <dbReference type="ChEBI" id="CHEBI:49883"/>
    </ligand>
</feature>
<dbReference type="HAMAP" id="MF_00063">
    <property type="entry name" value="CysH"/>
    <property type="match status" value="1"/>
</dbReference>
<dbReference type="GO" id="GO:0019379">
    <property type="term" value="P:sulfate assimilation, phosphoadenylyl sulfate reduction by phosphoadenylyl-sulfate reductase (thioredoxin)"/>
    <property type="evidence" value="ECO:0007669"/>
    <property type="project" value="UniProtKB-UniRule"/>
</dbReference>
<dbReference type="GO" id="GO:0051539">
    <property type="term" value="F:4 iron, 4 sulfur cluster binding"/>
    <property type="evidence" value="ECO:0007669"/>
    <property type="project" value="UniProtKB-UniRule"/>
</dbReference>
<dbReference type="RefSeq" id="WP_169491766.1">
    <property type="nucleotide sequence ID" value="NZ_JABBGM010000001.1"/>
</dbReference>
<dbReference type="PIRSF" id="PIRSF000857">
    <property type="entry name" value="PAPS_reductase"/>
    <property type="match status" value="1"/>
</dbReference>
<evidence type="ECO:0000256" key="1">
    <source>
        <dbReference type="ARBA" id="ARBA00009732"/>
    </source>
</evidence>
<dbReference type="EMBL" id="JABBGM010000001">
    <property type="protein sequence ID" value="NML92529.1"/>
    <property type="molecule type" value="Genomic_DNA"/>
</dbReference>
<dbReference type="PANTHER" id="PTHR46509:SF1">
    <property type="entry name" value="PHOSPHOADENOSINE PHOSPHOSULFATE REDUCTASE"/>
    <property type="match status" value="1"/>
</dbReference>
<dbReference type="EC" id="1.8.4.10" evidence="4"/>
<feature type="compositionally biased region" description="Basic and acidic residues" evidence="5">
    <location>
        <begin position="234"/>
        <end position="251"/>
    </location>
</feature>